<accession>A0A7W8XU11</accession>
<dbReference type="Proteomes" id="UP000549882">
    <property type="component" value="Unassembled WGS sequence"/>
</dbReference>
<evidence type="ECO:0000313" key="2">
    <source>
        <dbReference type="Proteomes" id="UP000549882"/>
    </source>
</evidence>
<sequence>MNMNDVPKNGILASALVMISVSDAAVLADVRAKGCNDRGK</sequence>
<proteinExistence type="predicted"/>
<dbReference type="AlphaFoldDB" id="A0A7W8XU11"/>
<organism evidence="1 2">
    <name type="scientific">Rhizobium paranaense</name>
    <dbReference type="NCBI Taxonomy" id="1650438"/>
    <lineage>
        <taxon>Bacteria</taxon>
        <taxon>Pseudomonadati</taxon>
        <taxon>Pseudomonadota</taxon>
        <taxon>Alphaproteobacteria</taxon>
        <taxon>Hyphomicrobiales</taxon>
        <taxon>Rhizobiaceae</taxon>
        <taxon>Rhizobium/Agrobacterium group</taxon>
        <taxon>Rhizobium</taxon>
    </lineage>
</organism>
<gene>
    <name evidence="1" type="ORF">GGD50_004223</name>
</gene>
<comment type="caution">
    <text evidence="1">The sequence shown here is derived from an EMBL/GenBank/DDBJ whole genome shotgun (WGS) entry which is preliminary data.</text>
</comment>
<name>A0A7W8XU11_9HYPH</name>
<reference evidence="1 2" key="1">
    <citation type="submission" date="2020-08" db="EMBL/GenBank/DDBJ databases">
        <title>Genomic Encyclopedia of Type Strains, Phase IV (KMG-V): Genome sequencing to study the core and pangenomes of soil and plant-associated prokaryotes.</title>
        <authorList>
            <person name="Whitman W."/>
        </authorList>
    </citation>
    <scope>NUCLEOTIDE SEQUENCE [LARGE SCALE GENOMIC DNA]</scope>
    <source>
        <strain evidence="1 2">SEMIA 4064</strain>
    </source>
</reference>
<dbReference type="RefSeq" id="WP_281397201.1">
    <property type="nucleotide sequence ID" value="NZ_JACHBI010000008.1"/>
</dbReference>
<evidence type="ECO:0000313" key="1">
    <source>
        <dbReference type="EMBL" id="MBB5575588.1"/>
    </source>
</evidence>
<keyword evidence="2" id="KW-1185">Reference proteome</keyword>
<protein>
    <submittedName>
        <fullName evidence="1">Uncharacterized protein</fullName>
    </submittedName>
</protein>
<dbReference type="EMBL" id="JACHBI010000008">
    <property type="protein sequence ID" value="MBB5575588.1"/>
    <property type="molecule type" value="Genomic_DNA"/>
</dbReference>